<keyword evidence="4" id="KW-1185">Reference proteome</keyword>
<keyword evidence="1" id="KW-0812">Transmembrane</keyword>
<organism evidence="3 4">
    <name type="scientific">Gordonia malaquae NBRC 108250</name>
    <dbReference type="NCBI Taxonomy" id="1223542"/>
    <lineage>
        <taxon>Bacteria</taxon>
        <taxon>Bacillati</taxon>
        <taxon>Actinomycetota</taxon>
        <taxon>Actinomycetes</taxon>
        <taxon>Mycobacteriales</taxon>
        <taxon>Gordoniaceae</taxon>
        <taxon>Gordonia</taxon>
    </lineage>
</organism>
<keyword evidence="1" id="KW-0472">Membrane</keyword>
<accession>M3UW80</accession>
<dbReference type="AlphaFoldDB" id="M3UW80"/>
<proteinExistence type="predicted"/>
<dbReference type="STRING" id="410332.SAMN04488550_0796"/>
<dbReference type="EMBL" id="BAOP01000013">
    <property type="protein sequence ID" value="GAC79882.1"/>
    <property type="molecule type" value="Genomic_DNA"/>
</dbReference>
<evidence type="ECO:0000256" key="2">
    <source>
        <dbReference type="SAM" id="SignalP"/>
    </source>
</evidence>
<reference evidence="3 4" key="1">
    <citation type="submission" date="2013-02" db="EMBL/GenBank/DDBJ databases">
        <title>Whole genome shotgun sequence of Gordonia malaquae NBRC 108250.</title>
        <authorList>
            <person name="Yoshida I."/>
            <person name="Hosoyama A."/>
            <person name="Tsuchikane K."/>
            <person name="Ando Y."/>
            <person name="Baba S."/>
            <person name="Ohji S."/>
            <person name="Hamada M."/>
            <person name="Tamura T."/>
            <person name="Yamazoe A."/>
            <person name="Yamazaki S."/>
            <person name="Fujita N."/>
        </authorList>
    </citation>
    <scope>NUCLEOTIDE SEQUENCE [LARGE SCALE GENOMIC DNA]</scope>
    <source>
        <strain evidence="3 4">NBRC 108250</strain>
    </source>
</reference>
<gene>
    <name evidence="3" type="ORF">GM1_013_00150</name>
</gene>
<evidence type="ECO:0000313" key="3">
    <source>
        <dbReference type="EMBL" id="GAC79882.1"/>
    </source>
</evidence>
<feature type="signal peptide" evidence="2">
    <location>
        <begin position="1"/>
        <end position="27"/>
    </location>
</feature>
<evidence type="ECO:0000313" key="4">
    <source>
        <dbReference type="Proteomes" id="UP000035009"/>
    </source>
</evidence>
<keyword evidence="1" id="KW-1133">Transmembrane helix</keyword>
<name>M3UW80_GORML</name>
<dbReference type="Proteomes" id="UP000035009">
    <property type="component" value="Unassembled WGS sequence"/>
</dbReference>
<feature type="chain" id="PRO_5004040701" evidence="2">
    <location>
        <begin position="28"/>
        <end position="71"/>
    </location>
</feature>
<evidence type="ECO:0000256" key="1">
    <source>
        <dbReference type="SAM" id="Phobius"/>
    </source>
</evidence>
<keyword evidence="2" id="KW-0732">Signal</keyword>
<dbReference type="RefSeq" id="WP_008378507.1">
    <property type="nucleotide sequence ID" value="NZ_BAOP01000013.1"/>
</dbReference>
<protein>
    <submittedName>
        <fullName evidence="3">Uncharacterized protein</fullName>
    </submittedName>
</protein>
<comment type="caution">
    <text evidence="3">The sequence shown here is derived from an EMBL/GenBank/DDBJ whole genome shotgun (WGS) entry which is preliminary data.</text>
</comment>
<sequence length="71" mass="7185">MIAIRLLMLLASAATLTCLTATGLALASSPNVSTLAASLVAVVSGIVAVLAVVGVRVRNRRDGTAFTLFTI</sequence>
<feature type="transmembrane region" description="Helical" evidence="1">
    <location>
        <begin position="37"/>
        <end position="55"/>
    </location>
</feature>